<name>Q11EZ0_CHESB</name>
<dbReference type="InterPro" id="IPR006311">
    <property type="entry name" value="TAT_signal"/>
</dbReference>
<dbReference type="HOGENOM" id="CLU_026974_12_0_5"/>
<protein>
    <submittedName>
        <fullName evidence="2">Twin-arginine translocation pathway signal</fullName>
    </submittedName>
</protein>
<dbReference type="Gene3D" id="3.40.190.10">
    <property type="entry name" value="Periplasmic binding protein-like II"/>
    <property type="match status" value="2"/>
</dbReference>
<accession>Q11EZ0</accession>
<proteinExistence type="predicted"/>
<keyword evidence="1" id="KW-0732">Signal</keyword>
<sequence length="350" mass="38187" precursor="true">MQMNRRDILKSTAGIGAAAMMGLTPRGASAQGEVPSWLDKLYKTAIANNEKTVVYYPTSPGQERIIEKFHQLFPEVQVQYKYTIASELTAIVDAEFASGNRTIDVLQGGPTLQLGLRASDRQGKFEVPADSGIPSSAIFFDGHMFSNGRLLYALGYNTARVKPEEIPDDLSELLEGEWRSRVAMQKPVGAGGGDNAMTTLRVAGFLPDEMIQKLVGLPTENGQVALCTAVAQGKYDAALWTSSTSVLAVASKGAPIKQHVLPKYSALQNDVISLLRDPPHPHAANLFLGYLLSEVGQEEAGTFGLYSIYDSMPAPESFPDISGIQVPMIEYETYFDQSKAMREITIKYWP</sequence>
<dbReference type="EMBL" id="CP000390">
    <property type="protein sequence ID" value="ABG64035.1"/>
    <property type="molecule type" value="Genomic_DNA"/>
</dbReference>
<dbReference type="SUPFAM" id="SSF53850">
    <property type="entry name" value="Periplasmic binding protein-like II"/>
    <property type="match status" value="1"/>
</dbReference>
<dbReference type="eggNOG" id="COG1840">
    <property type="taxonomic scope" value="Bacteria"/>
</dbReference>
<dbReference type="STRING" id="266779.Meso_2658"/>
<dbReference type="AlphaFoldDB" id="Q11EZ0"/>
<dbReference type="KEGG" id="mes:Meso_2658"/>
<dbReference type="OrthoDB" id="7374867at2"/>
<dbReference type="Pfam" id="PF13531">
    <property type="entry name" value="SBP_bac_11"/>
    <property type="match status" value="1"/>
</dbReference>
<reference evidence="2" key="1">
    <citation type="submission" date="2006-06" db="EMBL/GenBank/DDBJ databases">
        <title>Complete sequence of chromosome of Chelativorans sp. BNC1.</title>
        <authorList>
            <consortium name="US DOE Joint Genome Institute"/>
            <person name="Copeland A."/>
            <person name="Lucas S."/>
            <person name="Lapidus A."/>
            <person name="Barry K."/>
            <person name="Detter J.C."/>
            <person name="Glavina del Rio T."/>
            <person name="Hammon N."/>
            <person name="Israni S."/>
            <person name="Dalin E."/>
            <person name="Tice H."/>
            <person name="Pitluck S."/>
            <person name="Chertkov O."/>
            <person name="Brettin T."/>
            <person name="Bruce D."/>
            <person name="Han C."/>
            <person name="Tapia R."/>
            <person name="Gilna P."/>
            <person name="Schmutz J."/>
            <person name="Larimer F."/>
            <person name="Land M."/>
            <person name="Hauser L."/>
            <person name="Kyrpides N."/>
            <person name="Mikhailova N."/>
            <person name="Richardson P."/>
        </authorList>
    </citation>
    <scope>NUCLEOTIDE SEQUENCE</scope>
    <source>
        <strain evidence="2">BNC1</strain>
    </source>
</reference>
<organism evidence="2">
    <name type="scientific">Chelativorans sp. (strain BNC1)</name>
    <dbReference type="NCBI Taxonomy" id="266779"/>
    <lineage>
        <taxon>Bacteria</taxon>
        <taxon>Pseudomonadati</taxon>
        <taxon>Pseudomonadota</taxon>
        <taxon>Alphaproteobacteria</taxon>
        <taxon>Hyphomicrobiales</taxon>
        <taxon>Phyllobacteriaceae</taxon>
        <taxon>Chelativorans</taxon>
    </lineage>
</organism>
<dbReference type="PROSITE" id="PS51318">
    <property type="entry name" value="TAT"/>
    <property type="match status" value="1"/>
</dbReference>
<evidence type="ECO:0000256" key="1">
    <source>
        <dbReference type="ARBA" id="ARBA00022729"/>
    </source>
</evidence>
<dbReference type="PANTHER" id="PTHR30006">
    <property type="entry name" value="THIAMINE-BINDING PERIPLASMIC PROTEIN-RELATED"/>
    <property type="match status" value="1"/>
</dbReference>
<gene>
    <name evidence="2" type="ordered locus">Meso_2658</name>
</gene>
<evidence type="ECO:0000313" key="2">
    <source>
        <dbReference type="EMBL" id="ABG64035.1"/>
    </source>
</evidence>